<gene>
    <name evidence="12" type="primary">trxA</name>
    <name evidence="12" type="ORF">JZY06_06690</name>
</gene>
<feature type="site" description="Contributes to redox potential value" evidence="9">
    <location>
        <position position="34"/>
    </location>
</feature>
<evidence type="ECO:0000256" key="10">
    <source>
        <dbReference type="PIRSR" id="PIRSR000077-4"/>
    </source>
</evidence>
<dbReference type="RefSeq" id="WP_207278790.1">
    <property type="nucleotide sequence ID" value="NZ_JAFLEQ010000011.1"/>
</dbReference>
<dbReference type="AlphaFoldDB" id="A0A939E1Z0"/>
<keyword evidence="4" id="KW-0249">Electron transport</keyword>
<dbReference type="GO" id="GO:0015035">
    <property type="term" value="F:protein-disulfide reductase activity"/>
    <property type="evidence" value="ECO:0007669"/>
    <property type="project" value="UniProtKB-UniRule"/>
</dbReference>
<evidence type="ECO:0000256" key="6">
    <source>
        <dbReference type="ARBA" id="ARBA00023284"/>
    </source>
</evidence>
<protein>
    <recommendedName>
        <fullName evidence="7 8">Thioredoxin</fullName>
    </recommendedName>
</protein>
<dbReference type="EMBL" id="JAFLEQ010000011">
    <property type="protein sequence ID" value="MBN9644298.1"/>
    <property type="molecule type" value="Genomic_DNA"/>
</dbReference>
<accession>A0A939E1Z0</accession>
<feature type="active site" description="Nucleophile" evidence="9">
    <location>
        <position position="35"/>
    </location>
</feature>
<feature type="disulfide bond" description="Redox-active" evidence="10">
    <location>
        <begin position="32"/>
        <end position="35"/>
    </location>
</feature>
<dbReference type="InterPro" id="IPR036249">
    <property type="entry name" value="Thioredoxin-like_sf"/>
</dbReference>
<keyword evidence="5 10" id="KW-1015">Disulfide bond</keyword>
<evidence type="ECO:0000256" key="3">
    <source>
        <dbReference type="ARBA" id="ARBA00022448"/>
    </source>
</evidence>
<dbReference type="Pfam" id="PF00085">
    <property type="entry name" value="Thioredoxin"/>
    <property type="match status" value="1"/>
</dbReference>
<evidence type="ECO:0000259" key="11">
    <source>
        <dbReference type="PROSITE" id="PS51352"/>
    </source>
</evidence>
<keyword evidence="6 10" id="KW-0676">Redox-active center</keyword>
<feature type="domain" description="Thioredoxin" evidence="11">
    <location>
        <begin position="1"/>
        <end position="107"/>
    </location>
</feature>
<sequence length="107" mass="11807">MSTPLTVTTDNWSSAVMDSAQPVVVDFWAPWCQPCQRLAPVLEEIAADFDGRAVVAKVNVDEERTLGSLWQVMTIPALMFFKDGKKVGEMIGAHKKEAIAEKLESLL</sequence>
<dbReference type="Gene3D" id="3.40.30.10">
    <property type="entry name" value="Glutaredoxin"/>
    <property type="match status" value="1"/>
</dbReference>
<dbReference type="PANTHER" id="PTHR45663">
    <property type="entry name" value="GEO12009P1"/>
    <property type="match status" value="1"/>
</dbReference>
<organism evidence="12 13">
    <name type="scientific">Corynebacterium mendelii</name>
    <dbReference type="NCBI Taxonomy" id="2765362"/>
    <lineage>
        <taxon>Bacteria</taxon>
        <taxon>Bacillati</taxon>
        <taxon>Actinomycetota</taxon>
        <taxon>Actinomycetes</taxon>
        <taxon>Mycobacteriales</taxon>
        <taxon>Corynebacteriaceae</taxon>
        <taxon>Corynebacterium</taxon>
    </lineage>
</organism>
<proteinExistence type="inferred from homology"/>
<dbReference type="GO" id="GO:0045454">
    <property type="term" value="P:cell redox homeostasis"/>
    <property type="evidence" value="ECO:0007669"/>
    <property type="project" value="TreeGrafter"/>
</dbReference>
<feature type="active site" description="Nucleophile" evidence="9">
    <location>
        <position position="32"/>
    </location>
</feature>
<feature type="site" description="Contributes to redox potential value" evidence="9">
    <location>
        <position position="33"/>
    </location>
</feature>
<evidence type="ECO:0000313" key="13">
    <source>
        <dbReference type="Proteomes" id="UP000664332"/>
    </source>
</evidence>
<comment type="caution">
    <text evidence="12">The sequence shown here is derived from an EMBL/GenBank/DDBJ whole genome shotgun (WGS) entry which is preliminary data.</text>
</comment>
<dbReference type="InterPro" id="IPR013766">
    <property type="entry name" value="Thioredoxin_domain"/>
</dbReference>
<keyword evidence="3" id="KW-0813">Transport</keyword>
<comment type="similarity">
    <text evidence="2 8">Belongs to the thioredoxin family.</text>
</comment>
<name>A0A939E1Z0_9CORY</name>
<dbReference type="PANTHER" id="PTHR45663:SF11">
    <property type="entry name" value="GEO12009P1"/>
    <property type="match status" value="1"/>
</dbReference>
<dbReference type="PIRSF" id="PIRSF000077">
    <property type="entry name" value="Thioredoxin"/>
    <property type="match status" value="1"/>
</dbReference>
<dbReference type="NCBIfam" id="TIGR01068">
    <property type="entry name" value="thioredoxin"/>
    <property type="match status" value="1"/>
</dbReference>
<dbReference type="Proteomes" id="UP000664332">
    <property type="component" value="Unassembled WGS sequence"/>
</dbReference>
<evidence type="ECO:0000256" key="5">
    <source>
        <dbReference type="ARBA" id="ARBA00023157"/>
    </source>
</evidence>
<reference evidence="12" key="1">
    <citation type="submission" date="2021-03" db="EMBL/GenBank/DDBJ databases">
        <authorList>
            <person name="Sun Q."/>
        </authorList>
    </citation>
    <scope>NUCLEOTIDE SEQUENCE</scope>
    <source>
        <strain evidence="12">CCM 8862</strain>
    </source>
</reference>
<evidence type="ECO:0000256" key="7">
    <source>
        <dbReference type="NCBIfam" id="TIGR01068"/>
    </source>
</evidence>
<dbReference type="PROSITE" id="PS51352">
    <property type="entry name" value="THIOREDOXIN_2"/>
    <property type="match status" value="1"/>
</dbReference>
<feature type="site" description="Deprotonates C-terminal active site Cys" evidence="9">
    <location>
        <position position="26"/>
    </location>
</feature>
<evidence type="ECO:0000256" key="9">
    <source>
        <dbReference type="PIRSR" id="PIRSR000077-1"/>
    </source>
</evidence>
<dbReference type="GO" id="GO:0005829">
    <property type="term" value="C:cytosol"/>
    <property type="evidence" value="ECO:0007669"/>
    <property type="project" value="TreeGrafter"/>
</dbReference>
<dbReference type="FunFam" id="3.40.30.10:FF:000001">
    <property type="entry name" value="Thioredoxin"/>
    <property type="match status" value="1"/>
</dbReference>
<evidence type="ECO:0000256" key="2">
    <source>
        <dbReference type="ARBA" id="ARBA00008987"/>
    </source>
</evidence>
<keyword evidence="13" id="KW-1185">Reference proteome</keyword>
<evidence type="ECO:0000256" key="1">
    <source>
        <dbReference type="ARBA" id="ARBA00003318"/>
    </source>
</evidence>
<dbReference type="PRINTS" id="PR00421">
    <property type="entry name" value="THIOREDOXIN"/>
</dbReference>
<evidence type="ECO:0000256" key="8">
    <source>
        <dbReference type="PIRNR" id="PIRNR000077"/>
    </source>
</evidence>
<dbReference type="CDD" id="cd02947">
    <property type="entry name" value="TRX_family"/>
    <property type="match status" value="1"/>
</dbReference>
<evidence type="ECO:0000313" key="12">
    <source>
        <dbReference type="EMBL" id="MBN9644298.1"/>
    </source>
</evidence>
<dbReference type="InterPro" id="IPR005746">
    <property type="entry name" value="Thioredoxin"/>
</dbReference>
<comment type="function">
    <text evidence="1">Participates in various redox reactions through the reversible oxidation of its active center dithiol to a disulfide and catalyzes dithiol-disulfide exchange reactions.</text>
</comment>
<evidence type="ECO:0000256" key="4">
    <source>
        <dbReference type="ARBA" id="ARBA00022982"/>
    </source>
</evidence>
<dbReference type="SUPFAM" id="SSF52833">
    <property type="entry name" value="Thioredoxin-like"/>
    <property type="match status" value="1"/>
</dbReference>